<keyword evidence="6" id="KW-1185">Reference proteome</keyword>
<dbReference type="EC" id="1.1.1.303" evidence="5"/>
<dbReference type="PANTHER" id="PTHR43401:SF2">
    <property type="entry name" value="L-THREONINE 3-DEHYDROGENASE"/>
    <property type="match status" value="1"/>
</dbReference>
<dbReference type="GO" id="GO:0052587">
    <property type="term" value="F:diacetyl reductase ((R)-acetoin forming) (NAD+) activity"/>
    <property type="evidence" value="ECO:0007669"/>
    <property type="project" value="UniProtKB-EC"/>
</dbReference>
<feature type="compositionally biased region" description="Polar residues" evidence="2">
    <location>
        <begin position="346"/>
        <end position="367"/>
    </location>
</feature>
<reference evidence="5 6" key="1">
    <citation type="submission" date="2023-07" db="EMBL/GenBank/DDBJ databases">
        <title>Sorghum-associated microbial communities from plants grown in Nebraska, USA.</title>
        <authorList>
            <person name="Schachtman D."/>
        </authorList>
    </citation>
    <scope>NUCLEOTIDE SEQUENCE [LARGE SCALE GENOMIC DNA]</scope>
    <source>
        <strain evidence="5 6">DS1607</strain>
    </source>
</reference>
<feature type="domain" description="Alcohol dehydrogenase-like N-terminal" evidence="4">
    <location>
        <begin position="24"/>
        <end position="138"/>
    </location>
</feature>
<dbReference type="SUPFAM" id="SSF51735">
    <property type="entry name" value="NAD(P)-binding Rossmann-fold domains"/>
    <property type="match status" value="1"/>
</dbReference>
<dbReference type="InterPro" id="IPR050129">
    <property type="entry name" value="Zn_alcohol_dh"/>
</dbReference>
<evidence type="ECO:0000259" key="4">
    <source>
        <dbReference type="Pfam" id="PF08240"/>
    </source>
</evidence>
<dbReference type="PANTHER" id="PTHR43401">
    <property type="entry name" value="L-THREONINE 3-DEHYDROGENASE"/>
    <property type="match status" value="1"/>
</dbReference>
<dbReference type="Pfam" id="PF08240">
    <property type="entry name" value="ADH_N"/>
    <property type="match status" value="1"/>
</dbReference>
<organism evidence="5 6">
    <name type="scientific">Variovorax ginsengisoli</name>
    <dbReference type="NCBI Taxonomy" id="363844"/>
    <lineage>
        <taxon>Bacteria</taxon>
        <taxon>Pseudomonadati</taxon>
        <taxon>Pseudomonadota</taxon>
        <taxon>Betaproteobacteria</taxon>
        <taxon>Burkholderiales</taxon>
        <taxon>Comamonadaceae</taxon>
        <taxon>Variovorax</taxon>
    </lineage>
</organism>
<dbReference type="RefSeq" id="WP_307690702.1">
    <property type="nucleotide sequence ID" value="NZ_JAUSRO010000009.1"/>
</dbReference>
<proteinExistence type="predicted"/>
<dbReference type="EC" id="1.1.1.4" evidence="5"/>
<keyword evidence="1 5" id="KW-0560">Oxidoreductase</keyword>
<dbReference type="Gene3D" id="3.40.50.720">
    <property type="entry name" value="NAD(P)-binding Rossmann-like Domain"/>
    <property type="match status" value="1"/>
</dbReference>
<dbReference type="InterPro" id="IPR036291">
    <property type="entry name" value="NAD(P)-bd_dom_sf"/>
</dbReference>
<dbReference type="GO" id="GO:0000721">
    <property type="term" value="F:(R,R)-butanediol dehydrogenase activity"/>
    <property type="evidence" value="ECO:0007669"/>
    <property type="project" value="UniProtKB-EC"/>
</dbReference>
<name>A0ABT9SAY0_9BURK</name>
<accession>A0ABT9SAY0</accession>
<dbReference type="SUPFAM" id="SSF50129">
    <property type="entry name" value="GroES-like"/>
    <property type="match status" value="1"/>
</dbReference>
<comment type="caution">
    <text evidence="5">The sequence shown here is derived from an EMBL/GenBank/DDBJ whole genome shotgun (WGS) entry which is preliminary data.</text>
</comment>
<protein>
    <submittedName>
        <fullName evidence="5">(R,R)-butanediol dehydrogenase/meso-butanediol dehydrogenase/diacetyl reductase</fullName>
        <ecNumber evidence="5">1.1.1.-</ecNumber>
        <ecNumber evidence="5">1.1.1.303</ecNumber>
        <ecNumber evidence="5">1.1.1.4</ecNumber>
    </submittedName>
</protein>
<gene>
    <name evidence="5" type="ORF">J2W36_003182</name>
</gene>
<evidence type="ECO:0000256" key="1">
    <source>
        <dbReference type="ARBA" id="ARBA00023002"/>
    </source>
</evidence>
<feature type="region of interest" description="Disordered" evidence="2">
    <location>
        <begin position="343"/>
        <end position="367"/>
    </location>
</feature>
<evidence type="ECO:0000313" key="5">
    <source>
        <dbReference type="EMBL" id="MDP9900916.1"/>
    </source>
</evidence>
<dbReference type="InterPro" id="IPR011032">
    <property type="entry name" value="GroES-like_sf"/>
</dbReference>
<dbReference type="InterPro" id="IPR013154">
    <property type="entry name" value="ADH-like_N"/>
</dbReference>
<sequence length="367" mass="38168">MKAAVFRGVDRLLSIEDIPLPQAGAGELVLRVYCCGVCGSDLHATHPGVFTVKSGTVLGHEFAGEIVESGAAGWKVGERVTALPNNACNGCVADGHRECREGLGMICPNNRLTGFSPNRPGALADYVKVPVGQALRLPAAVGEREGALLEPLAVGLHAVQSGRVGLADRVLVIGGGPIGLAVSTFSRQAGATHVVVSEFASGRREMATRFGATAVIDPAAGEPAGEAFARATGGAPDVIFECVGAPGLIQQCVDLSRPRGRVVVVGVCPTEDRVLPQRAMAKEISLQFVMGYGKPDWQRVLALLDAGSVDPAPMITDTVSLDDLPAAFEALRRPTTQIKLLVRPGSTPSRSASGRKSTLESSDSLPR</sequence>
<feature type="domain" description="Alcohol dehydrogenase-like C-terminal" evidence="3">
    <location>
        <begin position="177"/>
        <end position="305"/>
    </location>
</feature>
<evidence type="ECO:0000313" key="6">
    <source>
        <dbReference type="Proteomes" id="UP001226867"/>
    </source>
</evidence>
<dbReference type="Gene3D" id="3.90.180.10">
    <property type="entry name" value="Medium-chain alcohol dehydrogenases, catalytic domain"/>
    <property type="match status" value="1"/>
</dbReference>
<evidence type="ECO:0000256" key="2">
    <source>
        <dbReference type="SAM" id="MobiDB-lite"/>
    </source>
</evidence>
<dbReference type="InterPro" id="IPR013149">
    <property type="entry name" value="ADH-like_C"/>
</dbReference>
<dbReference type="Proteomes" id="UP001226867">
    <property type="component" value="Unassembled WGS sequence"/>
</dbReference>
<evidence type="ECO:0000259" key="3">
    <source>
        <dbReference type="Pfam" id="PF00107"/>
    </source>
</evidence>
<dbReference type="EC" id="1.1.1.-" evidence="5"/>
<dbReference type="Pfam" id="PF00107">
    <property type="entry name" value="ADH_zinc_N"/>
    <property type="match status" value="1"/>
</dbReference>
<dbReference type="EMBL" id="JAUSRO010000009">
    <property type="protein sequence ID" value="MDP9900916.1"/>
    <property type="molecule type" value="Genomic_DNA"/>
</dbReference>